<sequence>MAAVPIILCGKSPMIATTVKNNLLPKYKVIHVILTPEAGVSDIPLLLEGKTPPSSDPGDLGTRDYSQRAAAVVTGGGYDDAAFQIMRDACKGKSNIPWLRPDLSVPTPPLGPLYGKAMVERVKACLDSLAEEGKLGEDSIRFF</sequence>
<protein>
    <submittedName>
        <fullName evidence="1">Uncharacterized protein</fullName>
    </submittedName>
</protein>
<dbReference type="STRING" id="857342.A0A2T3ATE6"/>
<dbReference type="GeneID" id="36576449"/>
<evidence type="ECO:0000313" key="1">
    <source>
        <dbReference type="EMBL" id="PSS10768.1"/>
    </source>
</evidence>
<keyword evidence="2" id="KW-1185">Reference proteome</keyword>
<accession>A0A2T3ATE6</accession>
<reference evidence="1 2" key="1">
    <citation type="journal article" date="2018" name="New Phytol.">
        <title>Comparative genomics and transcriptomics depict ericoid mycorrhizal fungi as versatile saprotrophs and plant mutualists.</title>
        <authorList>
            <person name="Martino E."/>
            <person name="Morin E."/>
            <person name="Grelet G.A."/>
            <person name="Kuo A."/>
            <person name="Kohler A."/>
            <person name="Daghino S."/>
            <person name="Barry K.W."/>
            <person name="Cichocki N."/>
            <person name="Clum A."/>
            <person name="Dockter R.B."/>
            <person name="Hainaut M."/>
            <person name="Kuo R.C."/>
            <person name="LaButti K."/>
            <person name="Lindahl B.D."/>
            <person name="Lindquist E.A."/>
            <person name="Lipzen A."/>
            <person name="Khouja H.R."/>
            <person name="Magnuson J."/>
            <person name="Murat C."/>
            <person name="Ohm R.A."/>
            <person name="Singer S.W."/>
            <person name="Spatafora J.W."/>
            <person name="Wang M."/>
            <person name="Veneault-Fourrey C."/>
            <person name="Henrissat B."/>
            <person name="Grigoriev I.V."/>
            <person name="Martin F.M."/>
            <person name="Perotto S."/>
        </authorList>
    </citation>
    <scope>NUCLEOTIDE SEQUENCE [LARGE SCALE GENOMIC DNA]</scope>
    <source>
        <strain evidence="1 2">ATCC 22711</strain>
    </source>
</reference>
<dbReference type="OrthoDB" id="3649348at2759"/>
<proteinExistence type="predicted"/>
<dbReference type="Proteomes" id="UP000241818">
    <property type="component" value="Unassembled WGS sequence"/>
</dbReference>
<gene>
    <name evidence="1" type="ORF">M430DRAFT_53311</name>
</gene>
<dbReference type="InParanoid" id="A0A2T3ATE6"/>
<dbReference type="RefSeq" id="XP_024717947.1">
    <property type="nucleotide sequence ID" value="XM_024868368.1"/>
</dbReference>
<name>A0A2T3ATE6_AMORE</name>
<dbReference type="EMBL" id="KZ679016">
    <property type="protein sequence ID" value="PSS10768.1"/>
    <property type="molecule type" value="Genomic_DNA"/>
</dbReference>
<dbReference type="AlphaFoldDB" id="A0A2T3ATE6"/>
<organism evidence="1 2">
    <name type="scientific">Amorphotheca resinae ATCC 22711</name>
    <dbReference type="NCBI Taxonomy" id="857342"/>
    <lineage>
        <taxon>Eukaryota</taxon>
        <taxon>Fungi</taxon>
        <taxon>Dikarya</taxon>
        <taxon>Ascomycota</taxon>
        <taxon>Pezizomycotina</taxon>
        <taxon>Leotiomycetes</taxon>
        <taxon>Helotiales</taxon>
        <taxon>Amorphothecaceae</taxon>
        <taxon>Amorphotheca</taxon>
    </lineage>
</organism>
<evidence type="ECO:0000313" key="2">
    <source>
        <dbReference type="Proteomes" id="UP000241818"/>
    </source>
</evidence>